<evidence type="ECO:0000313" key="1">
    <source>
        <dbReference type="EMBL" id="SMF98361.1"/>
    </source>
</evidence>
<dbReference type="AlphaFoldDB" id="A0A238GZF4"/>
<proteinExistence type="predicted"/>
<accession>A0A238GZF4</accession>
<dbReference type="Proteomes" id="UP000198460">
    <property type="component" value="Unassembled WGS sequence"/>
</dbReference>
<evidence type="ECO:0000313" key="2">
    <source>
        <dbReference type="Proteomes" id="UP000198460"/>
    </source>
</evidence>
<gene>
    <name evidence="1" type="ORF">BSIN_1653</name>
</gene>
<dbReference type="EMBL" id="FXAN01000014">
    <property type="protein sequence ID" value="SMF98361.1"/>
    <property type="molecule type" value="Genomic_DNA"/>
</dbReference>
<name>A0A238GZF4_9BURK</name>
<sequence length="53" mass="5735">MDAVQAVSVAARGLHCRGSRIDSAWRPGVARPCAYAIRLHPHPTIARPVAHHT</sequence>
<organism evidence="1 2">
    <name type="scientific">Burkholderia singularis</name>
    <dbReference type="NCBI Taxonomy" id="1503053"/>
    <lineage>
        <taxon>Bacteria</taxon>
        <taxon>Pseudomonadati</taxon>
        <taxon>Pseudomonadota</taxon>
        <taxon>Betaproteobacteria</taxon>
        <taxon>Burkholderiales</taxon>
        <taxon>Burkholderiaceae</taxon>
        <taxon>Burkholderia</taxon>
        <taxon>pseudomallei group</taxon>
    </lineage>
</organism>
<reference evidence="1 2" key="1">
    <citation type="submission" date="2017-04" db="EMBL/GenBank/DDBJ databases">
        <authorList>
            <person name="Afonso C.L."/>
            <person name="Miller P.J."/>
            <person name="Scott M.A."/>
            <person name="Spackman E."/>
            <person name="Goraichik I."/>
            <person name="Dimitrov K.M."/>
            <person name="Suarez D.L."/>
            <person name="Swayne D.E."/>
        </authorList>
    </citation>
    <scope>NUCLEOTIDE SEQUENCE [LARGE SCALE GENOMIC DNA]</scope>
    <source>
        <strain evidence="1">LMG 28154</strain>
    </source>
</reference>
<protein>
    <submittedName>
        <fullName evidence="1">Uncharacterized protein</fullName>
    </submittedName>
</protein>